<reference evidence="2 3" key="1">
    <citation type="submission" date="2016-04" db="EMBL/GenBank/DDBJ databases">
        <title>A degradative enzymes factory behind the ericoid mycorrhizal symbiosis.</title>
        <authorList>
            <consortium name="DOE Joint Genome Institute"/>
            <person name="Martino E."/>
            <person name="Morin E."/>
            <person name="Grelet G."/>
            <person name="Kuo A."/>
            <person name="Kohler A."/>
            <person name="Daghino S."/>
            <person name="Barry K."/>
            <person name="Choi C."/>
            <person name="Cichocki N."/>
            <person name="Clum A."/>
            <person name="Copeland A."/>
            <person name="Hainaut M."/>
            <person name="Haridas S."/>
            <person name="Labutti K."/>
            <person name="Lindquist E."/>
            <person name="Lipzen A."/>
            <person name="Khouja H.-R."/>
            <person name="Murat C."/>
            <person name="Ohm R."/>
            <person name="Olson A."/>
            <person name="Spatafora J."/>
            <person name="Veneault-Fourrey C."/>
            <person name="Henrissat B."/>
            <person name="Grigoriev I."/>
            <person name="Martin F."/>
            <person name="Perotto S."/>
        </authorList>
    </citation>
    <scope>NUCLEOTIDE SEQUENCE [LARGE SCALE GENOMIC DNA]</scope>
    <source>
        <strain evidence="2 3">F</strain>
    </source>
</reference>
<evidence type="ECO:0000256" key="1">
    <source>
        <dbReference type="SAM" id="MobiDB-lite"/>
    </source>
</evidence>
<feature type="region of interest" description="Disordered" evidence="1">
    <location>
        <begin position="45"/>
        <end position="79"/>
    </location>
</feature>
<name>A0A2J6SD79_HYAVF</name>
<gene>
    <name evidence="2" type="ORF">L207DRAFT_505770</name>
</gene>
<accession>A0A2J6SD79</accession>
<organism evidence="2 3">
    <name type="scientific">Hyaloscypha variabilis (strain UAMH 11265 / GT02V1 / F)</name>
    <name type="common">Meliniomyces variabilis</name>
    <dbReference type="NCBI Taxonomy" id="1149755"/>
    <lineage>
        <taxon>Eukaryota</taxon>
        <taxon>Fungi</taxon>
        <taxon>Dikarya</taxon>
        <taxon>Ascomycota</taxon>
        <taxon>Pezizomycotina</taxon>
        <taxon>Leotiomycetes</taxon>
        <taxon>Helotiales</taxon>
        <taxon>Hyaloscyphaceae</taxon>
        <taxon>Hyaloscypha</taxon>
        <taxon>Hyaloscypha variabilis</taxon>
    </lineage>
</organism>
<proteinExistence type="predicted"/>
<dbReference type="EMBL" id="KZ613937">
    <property type="protein sequence ID" value="PMD48724.1"/>
    <property type="molecule type" value="Genomic_DNA"/>
</dbReference>
<protein>
    <submittedName>
        <fullName evidence="2">Uncharacterized protein</fullName>
    </submittedName>
</protein>
<evidence type="ECO:0000313" key="3">
    <source>
        <dbReference type="Proteomes" id="UP000235786"/>
    </source>
</evidence>
<dbReference type="Proteomes" id="UP000235786">
    <property type="component" value="Unassembled WGS sequence"/>
</dbReference>
<keyword evidence="3" id="KW-1185">Reference proteome</keyword>
<sequence length="79" mass="8661">MGKRGGELTLTGFFVLIKNQRTVVALECDSGGQLVLSINRSTKDESRRMTRRQGVDIAGTGRNANQKRAIGRVRGETVQ</sequence>
<evidence type="ECO:0000313" key="2">
    <source>
        <dbReference type="EMBL" id="PMD48724.1"/>
    </source>
</evidence>
<dbReference type="AlphaFoldDB" id="A0A2J6SD79"/>